<keyword evidence="3" id="KW-1185">Reference proteome</keyword>
<dbReference type="RefSeq" id="WP_133957811.1">
    <property type="nucleotide sequence ID" value="NZ_SORI01000010.1"/>
</dbReference>
<evidence type="ECO:0000256" key="1">
    <source>
        <dbReference type="SAM" id="Coils"/>
    </source>
</evidence>
<protein>
    <recommendedName>
        <fullName evidence="4">Cell division protein ZapB</fullName>
    </recommendedName>
</protein>
<comment type="caution">
    <text evidence="2">The sequence shown here is derived from an EMBL/GenBank/DDBJ whole genome shotgun (WGS) entry which is preliminary data.</text>
</comment>
<sequence>MVTISHIEQLADKLVEVVASLRNERDQLRVQFNEMKNKLAEKELECIRISKESQRNLEIMEREKLAFQREKSQIEGQMKALYEKLSSLMPEAKQPQAIGQDARGERRP</sequence>
<dbReference type="Proteomes" id="UP000295066">
    <property type="component" value="Unassembled WGS sequence"/>
</dbReference>
<evidence type="ECO:0008006" key="4">
    <source>
        <dbReference type="Google" id="ProtNLM"/>
    </source>
</evidence>
<name>A0A4V6QD87_9BACT</name>
<organism evidence="2 3">
    <name type="scientific">Aminivibrio pyruvatiphilus</name>
    <dbReference type="NCBI Taxonomy" id="1005740"/>
    <lineage>
        <taxon>Bacteria</taxon>
        <taxon>Thermotogati</taxon>
        <taxon>Synergistota</taxon>
        <taxon>Synergistia</taxon>
        <taxon>Synergistales</taxon>
        <taxon>Aminobacteriaceae</taxon>
        <taxon>Aminivibrio</taxon>
    </lineage>
</organism>
<proteinExistence type="predicted"/>
<gene>
    <name evidence="2" type="ORF">C8D99_110106</name>
</gene>
<feature type="coiled-coil region" evidence="1">
    <location>
        <begin position="4"/>
        <end position="77"/>
    </location>
</feature>
<reference evidence="2 3" key="1">
    <citation type="submission" date="2019-03" db="EMBL/GenBank/DDBJ databases">
        <title>Genomic Encyclopedia of Type Strains, Phase IV (KMG-IV): sequencing the most valuable type-strain genomes for metagenomic binning, comparative biology and taxonomic classification.</title>
        <authorList>
            <person name="Goeker M."/>
        </authorList>
    </citation>
    <scope>NUCLEOTIDE SEQUENCE [LARGE SCALE GENOMIC DNA]</scope>
    <source>
        <strain evidence="2 3">DSM 25964</strain>
    </source>
</reference>
<dbReference type="EMBL" id="SORI01000010">
    <property type="protein sequence ID" value="TDY59971.1"/>
    <property type="molecule type" value="Genomic_DNA"/>
</dbReference>
<evidence type="ECO:0000313" key="3">
    <source>
        <dbReference type="Proteomes" id="UP000295066"/>
    </source>
</evidence>
<keyword evidence="1" id="KW-0175">Coiled coil</keyword>
<evidence type="ECO:0000313" key="2">
    <source>
        <dbReference type="EMBL" id="TDY59971.1"/>
    </source>
</evidence>
<accession>A0A4V6QD87</accession>
<dbReference type="AlphaFoldDB" id="A0A4V6QD87"/>